<protein>
    <submittedName>
        <fullName evidence="3">Protein trichome birefringence-like 33</fullName>
    </submittedName>
</protein>
<accession>A0ABS8SYF5</accession>
<evidence type="ECO:0000313" key="4">
    <source>
        <dbReference type="Proteomes" id="UP000823775"/>
    </source>
</evidence>
<proteinExistence type="inferred from homology"/>
<feature type="non-terminal residue" evidence="3">
    <location>
        <position position="54"/>
    </location>
</feature>
<comment type="similarity">
    <text evidence="1">Belongs to the PC-esterase family. TBL subfamily.</text>
</comment>
<organism evidence="3 4">
    <name type="scientific">Datura stramonium</name>
    <name type="common">Jimsonweed</name>
    <name type="synonym">Common thornapple</name>
    <dbReference type="NCBI Taxonomy" id="4076"/>
    <lineage>
        <taxon>Eukaryota</taxon>
        <taxon>Viridiplantae</taxon>
        <taxon>Streptophyta</taxon>
        <taxon>Embryophyta</taxon>
        <taxon>Tracheophyta</taxon>
        <taxon>Spermatophyta</taxon>
        <taxon>Magnoliopsida</taxon>
        <taxon>eudicotyledons</taxon>
        <taxon>Gunneridae</taxon>
        <taxon>Pentapetalae</taxon>
        <taxon>asterids</taxon>
        <taxon>lamiids</taxon>
        <taxon>Solanales</taxon>
        <taxon>Solanaceae</taxon>
        <taxon>Solanoideae</taxon>
        <taxon>Datureae</taxon>
        <taxon>Datura</taxon>
    </lineage>
</organism>
<evidence type="ECO:0000313" key="3">
    <source>
        <dbReference type="EMBL" id="MCD7464075.1"/>
    </source>
</evidence>
<gene>
    <name evidence="3" type="primary">TBL33_3</name>
    <name evidence="3" type="ORF">HAX54_052024</name>
</gene>
<sequence length="54" mass="6240">NGTFEDDNNIKDIVDVPTDDAYRVGMKNLLKWIKENVDPKRNRVFFTSMSPSHA</sequence>
<dbReference type="InterPro" id="IPR026057">
    <property type="entry name" value="TBL_C"/>
</dbReference>
<keyword evidence="4" id="KW-1185">Reference proteome</keyword>
<dbReference type="Pfam" id="PF13839">
    <property type="entry name" value="PC-Esterase"/>
    <property type="match status" value="1"/>
</dbReference>
<name>A0ABS8SYF5_DATST</name>
<feature type="non-terminal residue" evidence="3">
    <location>
        <position position="1"/>
    </location>
</feature>
<dbReference type="EMBL" id="JACEIK010000937">
    <property type="protein sequence ID" value="MCD7464075.1"/>
    <property type="molecule type" value="Genomic_DNA"/>
</dbReference>
<evidence type="ECO:0000256" key="1">
    <source>
        <dbReference type="ARBA" id="ARBA00007727"/>
    </source>
</evidence>
<evidence type="ECO:0000259" key="2">
    <source>
        <dbReference type="Pfam" id="PF13839"/>
    </source>
</evidence>
<dbReference type="Proteomes" id="UP000823775">
    <property type="component" value="Unassembled WGS sequence"/>
</dbReference>
<reference evidence="3 4" key="1">
    <citation type="journal article" date="2021" name="BMC Genomics">
        <title>Datura genome reveals duplications of psychoactive alkaloid biosynthetic genes and high mutation rate following tissue culture.</title>
        <authorList>
            <person name="Rajewski A."/>
            <person name="Carter-House D."/>
            <person name="Stajich J."/>
            <person name="Litt A."/>
        </authorList>
    </citation>
    <scope>NUCLEOTIDE SEQUENCE [LARGE SCALE GENOMIC DNA]</scope>
    <source>
        <strain evidence="3">AR-01</strain>
    </source>
</reference>
<feature type="domain" description="Trichome birefringence-like C-terminal" evidence="2">
    <location>
        <begin position="11"/>
        <end position="53"/>
    </location>
</feature>
<comment type="caution">
    <text evidence="3">The sequence shown here is derived from an EMBL/GenBank/DDBJ whole genome shotgun (WGS) entry which is preliminary data.</text>
</comment>